<dbReference type="InterPro" id="IPR036661">
    <property type="entry name" value="Luciferase-like_sf"/>
</dbReference>
<dbReference type="Pfam" id="PF00296">
    <property type="entry name" value="Bac_luciferase"/>
    <property type="match status" value="1"/>
</dbReference>
<reference evidence="2" key="1">
    <citation type="submission" date="2021-02" db="EMBL/GenBank/DDBJ databases">
        <title>Draft genome sequence of Microbispora sp. RL4-1S isolated from rice leaves in Thailand.</title>
        <authorList>
            <person name="Muangham S."/>
            <person name="Duangmal K."/>
        </authorList>
    </citation>
    <scope>NUCLEOTIDE SEQUENCE</scope>
    <source>
        <strain evidence="2">RL4-1S</strain>
    </source>
</reference>
<dbReference type="RefSeq" id="WP_210154285.1">
    <property type="nucleotide sequence ID" value="NZ_JAFCNB010000002.1"/>
</dbReference>
<dbReference type="InterPro" id="IPR011251">
    <property type="entry name" value="Luciferase-like_dom"/>
</dbReference>
<dbReference type="SUPFAM" id="SSF51679">
    <property type="entry name" value="Bacterial luciferase-like"/>
    <property type="match status" value="1"/>
</dbReference>
<comment type="caution">
    <text evidence="2">The sequence shown here is derived from an EMBL/GenBank/DDBJ whole genome shotgun (WGS) entry which is preliminary data.</text>
</comment>
<proteinExistence type="predicted"/>
<dbReference type="Proteomes" id="UP000674234">
    <property type="component" value="Unassembled WGS sequence"/>
</dbReference>
<feature type="domain" description="Luciferase-like" evidence="1">
    <location>
        <begin position="12"/>
        <end position="227"/>
    </location>
</feature>
<name>A0A940WCH4_9ACTN</name>
<dbReference type="PANTHER" id="PTHR30011">
    <property type="entry name" value="ALKANESULFONATE MONOOXYGENASE-RELATED"/>
    <property type="match status" value="1"/>
</dbReference>
<accession>A0A940WCH4</accession>
<organism evidence="2 3">
    <name type="scientific">Microbispora oryzae</name>
    <dbReference type="NCBI Taxonomy" id="2806554"/>
    <lineage>
        <taxon>Bacteria</taxon>
        <taxon>Bacillati</taxon>
        <taxon>Actinomycetota</taxon>
        <taxon>Actinomycetes</taxon>
        <taxon>Streptosporangiales</taxon>
        <taxon>Streptosporangiaceae</taxon>
        <taxon>Microbispora</taxon>
    </lineage>
</organism>
<protein>
    <submittedName>
        <fullName evidence="2">LLM class flavin-dependent oxidoreductase</fullName>
    </submittedName>
</protein>
<dbReference type="Gene3D" id="3.20.20.30">
    <property type="entry name" value="Luciferase-like domain"/>
    <property type="match status" value="1"/>
</dbReference>
<dbReference type="EMBL" id="JAFCNB010000002">
    <property type="protein sequence ID" value="MBP2702965.1"/>
    <property type="molecule type" value="Genomic_DNA"/>
</dbReference>
<dbReference type="GO" id="GO:0016705">
    <property type="term" value="F:oxidoreductase activity, acting on paired donors, with incorporation or reduction of molecular oxygen"/>
    <property type="evidence" value="ECO:0007669"/>
    <property type="project" value="InterPro"/>
</dbReference>
<evidence type="ECO:0000313" key="2">
    <source>
        <dbReference type="EMBL" id="MBP2702965.1"/>
    </source>
</evidence>
<keyword evidence="3" id="KW-1185">Reference proteome</keyword>
<dbReference type="PANTHER" id="PTHR30011:SF32">
    <property type="entry name" value="CONSERVED PROTEIN"/>
    <property type="match status" value="1"/>
</dbReference>
<dbReference type="AlphaFoldDB" id="A0A940WCH4"/>
<evidence type="ECO:0000259" key="1">
    <source>
        <dbReference type="Pfam" id="PF00296"/>
    </source>
</evidence>
<gene>
    <name evidence="2" type="ORF">JOL79_04005</name>
</gene>
<dbReference type="InterPro" id="IPR051260">
    <property type="entry name" value="Diverse_substr_monoxygenases"/>
</dbReference>
<sequence>MKIGIGLPGDEPELLLDWARNADEGPFSTLGLLDRFIWRNPEPLVMLAAIAATTRRIRIQTEVLIGPLRDTALLAKQVATLDRLAKGRFTLGMGVGSRTDDFEAAGMPLKGRGHRLDDQLIAMRQLWAGGRADRGLGPVGPAPLTPGGPEILFGAFAPAALARVARFGNGLLCAAPPPWAGDLFRAVDKEWSQAGRPGRPRNVGQLNVAFGSDETVATAKAAISECYAIVGASHWMVEGMLTTEDKIRTALRGFEELGADEVILYCWSPEIGQVDRLAELVGRYSARKIGV</sequence>
<evidence type="ECO:0000313" key="3">
    <source>
        <dbReference type="Proteomes" id="UP000674234"/>
    </source>
</evidence>